<feature type="compositionally biased region" description="Low complexity" evidence="1">
    <location>
        <begin position="749"/>
        <end position="761"/>
    </location>
</feature>
<dbReference type="PANTHER" id="PTHR44329">
    <property type="entry name" value="SERINE/THREONINE-PROTEIN KINASE TNNI3K-RELATED"/>
    <property type="match status" value="1"/>
</dbReference>
<feature type="compositionally biased region" description="Polar residues" evidence="1">
    <location>
        <begin position="197"/>
        <end position="206"/>
    </location>
</feature>
<feature type="region of interest" description="Disordered" evidence="1">
    <location>
        <begin position="558"/>
        <end position="617"/>
    </location>
</feature>
<dbReference type="Proteomes" id="UP001054857">
    <property type="component" value="Unassembled WGS sequence"/>
</dbReference>
<dbReference type="SUPFAM" id="SSF56112">
    <property type="entry name" value="Protein kinase-like (PK-like)"/>
    <property type="match status" value="1"/>
</dbReference>
<dbReference type="InterPro" id="IPR001245">
    <property type="entry name" value="Ser-Thr/Tyr_kinase_cat_dom"/>
</dbReference>
<feature type="region of interest" description="Disordered" evidence="1">
    <location>
        <begin position="1314"/>
        <end position="1371"/>
    </location>
</feature>
<dbReference type="InterPro" id="IPR051681">
    <property type="entry name" value="Ser/Thr_Kinases-Pseudokinases"/>
</dbReference>
<feature type="region of interest" description="Disordered" evidence="1">
    <location>
        <begin position="176"/>
        <end position="206"/>
    </location>
</feature>
<evidence type="ECO:0000313" key="4">
    <source>
        <dbReference type="Proteomes" id="UP001054857"/>
    </source>
</evidence>
<feature type="compositionally biased region" description="Gly residues" evidence="1">
    <location>
        <begin position="1277"/>
        <end position="1287"/>
    </location>
</feature>
<feature type="region of interest" description="Disordered" evidence="1">
    <location>
        <begin position="496"/>
        <end position="515"/>
    </location>
</feature>
<feature type="compositionally biased region" description="Gly residues" evidence="1">
    <location>
        <begin position="770"/>
        <end position="793"/>
    </location>
</feature>
<sequence length="1428" mass="136264">MGDNGSIGSLGGDPNAPPRLPMRTSSGRRSASNAAAAIAAAATAGGVSGASAALSTLGTEAAAGGSGPTGRCPRPSGGSPAANTRNATRLRSTSAQVAQYLAMMEEDLQLDTASRTSSTGGPMANVVAGGGSSGAPPHHHQQPLVTLSNRSILSAGHSQGHLTVVTHAQMLQGAVSASRLSPGGSMLRHSPSAPRPSGSNNPINLRMTSSQSLSARLSGGGGIVAAAAAAVALHGARQGPSGSGSTTVVSTAALAGAAPSGAQSESNTGPVPAHHLTGMDGPTDVDEPGGPGGATAAAAASSVASPSGAAAAAAGTTSSASGMKERSEQGMIVLTGSGSSAVLAAKRGSSLGAPPVMQQRYPGGGSGAGVVGGGGLAAVGVSADGRIIRGGLINRHPLPGSPSALRGPNPTKSNSQPTMSVTGEARSMPNPAAASHASGSPGSGNSSGAGASATVGGGLDRSSSYISPFLRPNPMKSSSQPSMKVGFPVAAGGAAGRLGPGGGSTALGRTASHGSSRMMRNLGPAPVMPACGGSPTDSVHPMDLSPPVARIAKATSARRLAGPSLSPSAASVTPGTGTTGSITPVAEDEVAQRQRSVSTPTASHPSSAAGSALARRNRQPLEVAVPADGCYGGSGATPTANTAPQVPHLNIAGQPTGSGRDVNGNGVGSGGYASPTNVGGGGGGSGRQWVATVTSAAASPRTGEVGGAAGGAAHAVNDGSMLPSAHGHAAGPQILNRELHKVVKRLRPDGGSFTGSGSSPLGLPPMGPSHPGGGDSAGGAAAGGGGGGTGPGGSFSYSRRSSIDSHGLLYNSIASARSATAALQAGAVGGGAAGGGVTALHREKLLWGRGLLTAGGSPGGAASAAAGGGGGTGSGALHVTGGVPSGIFASDPNSPVSSYGPVAAGSSGPLVGRHGARALGGAASHMGGAMGASVASAAGSMTGPLAFQSSGGGGVGPRTTSCGASASRVSSGAEERTARQPSFVRRSSSVHSNTAASWGEYAAGALAGGGGPGGGGGGGMGGGVVAGGAGGRTSLSRATTGASLRILQGAGSGSVMAHGAYGAAAAAAAAGGGAAAAQAPTALVSPLLAHVTGAASQVSSSVAARMVSESAVSSTLGGWTGRDELPPQGEAAYALTGRAGTLMYMAPEVIRDEPYNEKVDVFSFGVVLYEVFGRVLLLEMYSKDELEALSSRIAQGYRHHRPECMPQTIWDVVQQCWAQNPADRPSMPLVVRQLELAMEAMMEAEAAAAAAAAAAHRQGSIFGELAAGGLGLGGGGGGGGGGSGMGSGPASPMIGGGGGGGGAGGLGSGVGAGLLGGKERGSGRSLTSHRSVGSSVRGISLRRRPSVQRSQPQPMAPTPGRQPPPPANQSVSDFATLTTALNTGTGSTGGMMPLQTTRGSVGGNPSLDTNAFEAAPEPRCAPCGCVIC</sequence>
<feature type="region of interest" description="Disordered" evidence="1">
    <location>
        <begin position="60"/>
        <end position="85"/>
    </location>
</feature>
<dbReference type="PANTHER" id="PTHR44329:SF289">
    <property type="entry name" value="SERINE_THREONINE-PROTEIN KINASE VIK"/>
    <property type="match status" value="1"/>
</dbReference>
<feature type="compositionally biased region" description="Pro residues" evidence="1">
    <location>
        <begin position="1354"/>
        <end position="1367"/>
    </location>
</feature>
<comment type="caution">
    <text evidence="3">The sequence shown here is derived from an EMBL/GenBank/DDBJ whole genome shotgun (WGS) entry which is preliminary data.</text>
</comment>
<name>A0AAD3DI35_9CHLO</name>
<feature type="region of interest" description="Disordered" evidence="1">
    <location>
        <begin position="649"/>
        <end position="687"/>
    </location>
</feature>
<dbReference type="EMBL" id="BMAR01000002">
    <property type="protein sequence ID" value="GFR41619.1"/>
    <property type="molecule type" value="Genomic_DNA"/>
</dbReference>
<dbReference type="Pfam" id="PF07714">
    <property type="entry name" value="PK_Tyr_Ser-Thr"/>
    <property type="match status" value="1"/>
</dbReference>
<feature type="compositionally biased region" description="Gly residues" evidence="1">
    <location>
        <begin position="496"/>
        <end position="505"/>
    </location>
</feature>
<feature type="region of interest" description="Disordered" evidence="1">
    <location>
        <begin position="1"/>
        <end position="29"/>
    </location>
</feature>
<feature type="region of interest" description="Disordered" evidence="1">
    <location>
        <begin position="948"/>
        <end position="990"/>
    </location>
</feature>
<organism evidence="3 4">
    <name type="scientific">Astrephomene gubernaculifera</name>
    <dbReference type="NCBI Taxonomy" id="47775"/>
    <lineage>
        <taxon>Eukaryota</taxon>
        <taxon>Viridiplantae</taxon>
        <taxon>Chlorophyta</taxon>
        <taxon>core chlorophytes</taxon>
        <taxon>Chlorophyceae</taxon>
        <taxon>CS clade</taxon>
        <taxon>Chlamydomonadales</taxon>
        <taxon>Astrephomenaceae</taxon>
        <taxon>Astrephomene</taxon>
    </lineage>
</organism>
<dbReference type="InterPro" id="IPR011009">
    <property type="entry name" value="Kinase-like_dom_sf"/>
</dbReference>
<feature type="region of interest" description="Disordered" evidence="1">
    <location>
        <begin position="256"/>
        <end position="300"/>
    </location>
</feature>
<feature type="compositionally biased region" description="Low complexity" evidence="1">
    <location>
        <begin position="560"/>
        <end position="585"/>
    </location>
</feature>
<gene>
    <name evidence="3" type="ORF">Agub_g2344</name>
</gene>
<feature type="region of interest" description="Disordered" evidence="1">
    <location>
        <begin position="1277"/>
        <end position="1299"/>
    </location>
</feature>
<accession>A0AAD3DI35</accession>
<dbReference type="Gene3D" id="1.10.510.10">
    <property type="entry name" value="Transferase(Phosphotransferase) domain 1"/>
    <property type="match status" value="1"/>
</dbReference>
<evidence type="ECO:0000259" key="2">
    <source>
        <dbReference type="Pfam" id="PF07714"/>
    </source>
</evidence>
<feature type="compositionally biased region" description="Polar residues" evidence="1">
    <location>
        <begin position="410"/>
        <end position="421"/>
    </location>
</feature>
<feature type="region of interest" description="Disordered" evidence="1">
    <location>
        <begin position="392"/>
        <end position="458"/>
    </location>
</feature>
<proteinExistence type="predicted"/>
<feature type="region of interest" description="Disordered" evidence="1">
    <location>
        <begin position="113"/>
        <end position="142"/>
    </location>
</feature>
<feature type="compositionally biased region" description="Polar residues" evidence="1">
    <location>
        <begin position="958"/>
        <end position="970"/>
    </location>
</feature>
<feature type="compositionally biased region" description="Low complexity" evidence="1">
    <location>
        <begin position="596"/>
        <end position="614"/>
    </location>
</feature>
<evidence type="ECO:0000313" key="3">
    <source>
        <dbReference type="EMBL" id="GFR41619.1"/>
    </source>
</evidence>
<feature type="region of interest" description="Disordered" evidence="1">
    <location>
        <begin position="747"/>
        <end position="798"/>
    </location>
</feature>
<dbReference type="GO" id="GO:0004674">
    <property type="term" value="F:protein serine/threonine kinase activity"/>
    <property type="evidence" value="ECO:0007669"/>
    <property type="project" value="TreeGrafter"/>
</dbReference>
<feature type="domain" description="Serine-threonine/tyrosine-protein kinase catalytic" evidence="2">
    <location>
        <begin position="1139"/>
        <end position="1234"/>
    </location>
</feature>
<evidence type="ECO:0000256" key="1">
    <source>
        <dbReference type="SAM" id="MobiDB-lite"/>
    </source>
</evidence>
<keyword evidence="4" id="KW-1185">Reference proteome</keyword>
<protein>
    <recommendedName>
        <fullName evidence="2">Serine-threonine/tyrosine-protein kinase catalytic domain-containing protein</fullName>
    </recommendedName>
</protein>
<reference evidence="3 4" key="1">
    <citation type="journal article" date="2021" name="Sci. Rep.">
        <title>Genome sequencing of the multicellular alga Astrephomene provides insights into convergent evolution of germ-soma differentiation.</title>
        <authorList>
            <person name="Yamashita S."/>
            <person name="Yamamoto K."/>
            <person name="Matsuzaki R."/>
            <person name="Suzuki S."/>
            <person name="Yamaguchi H."/>
            <person name="Hirooka S."/>
            <person name="Minakuchi Y."/>
            <person name="Miyagishima S."/>
            <person name="Kawachi M."/>
            <person name="Toyoda A."/>
            <person name="Nozaki H."/>
        </authorList>
    </citation>
    <scope>NUCLEOTIDE SEQUENCE [LARGE SCALE GENOMIC DNA]</scope>
    <source>
        <strain evidence="3 4">NIES-4017</strain>
    </source>
</reference>